<keyword evidence="1" id="KW-0472">Membrane</keyword>
<accession>A0A318LJ29</accession>
<dbReference type="Pfam" id="PF06993">
    <property type="entry name" value="DUF1304"/>
    <property type="match status" value="1"/>
</dbReference>
<dbReference type="InterPro" id="IPR009732">
    <property type="entry name" value="DUF1304"/>
</dbReference>
<reference evidence="2 3" key="1">
    <citation type="submission" date="2016-07" db="EMBL/GenBank/DDBJ databases">
        <title>Draft genome sequence of Prauserella sp. YIM 121212, isolated from alkaline soil.</title>
        <authorList>
            <person name="Ruckert C."/>
            <person name="Albersmeier A."/>
            <person name="Jiang C.-L."/>
            <person name="Jiang Y."/>
            <person name="Kalinowski J."/>
            <person name="Schneider O."/>
            <person name="Winkler A."/>
            <person name="Zotchev S.B."/>
        </authorList>
    </citation>
    <scope>NUCLEOTIDE SEQUENCE [LARGE SCALE GENOMIC DNA]</scope>
    <source>
        <strain evidence="2 3">YIM 121212</strain>
    </source>
</reference>
<evidence type="ECO:0008006" key="4">
    <source>
        <dbReference type="Google" id="ProtNLM"/>
    </source>
</evidence>
<dbReference type="AlphaFoldDB" id="A0A318LJ29"/>
<evidence type="ECO:0000256" key="1">
    <source>
        <dbReference type="SAM" id="Phobius"/>
    </source>
</evidence>
<evidence type="ECO:0000313" key="2">
    <source>
        <dbReference type="EMBL" id="PXY22094.1"/>
    </source>
</evidence>
<evidence type="ECO:0000313" key="3">
    <source>
        <dbReference type="Proteomes" id="UP000247892"/>
    </source>
</evidence>
<comment type="caution">
    <text evidence="2">The sequence shown here is derived from an EMBL/GenBank/DDBJ whole genome shotgun (WGS) entry which is preliminary data.</text>
</comment>
<keyword evidence="1" id="KW-1133">Transmembrane helix</keyword>
<gene>
    <name evidence="2" type="ORF">BA062_30780</name>
</gene>
<proteinExistence type="predicted"/>
<sequence length="133" mass="13918">MNVVAQAFAGLAAFTHVLVFVWEALLFRRPSVHQGIFRVAGEDVPAVLLWSFGVGFYNLFLASGTVLGLVLVNTGDEAVGRALVFYTCGFMALSGVVLFAADRMALGRPRGAGLSGAAGQLGPPLVVFATAFL</sequence>
<name>A0A318LJ29_9PSEU</name>
<protein>
    <recommendedName>
        <fullName evidence="4">DUF1304 domain-containing protein</fullName>
    </recommendedName>
</protein>
<dbReference type="EMBL" id="MASU01000014">
    <property type="protein sequence ID" value="PXY22094.1"/>
    <property type="molecule type" value="Genomic_DNA"/>
</dbReference>
<dbReference type="OrthoDB" id="9803832at2"/>
<feature type="transmembrane region" description="Helical" evidence="1">
    <location>
        <begin position="83"/>
        <end position="101"/>
    </location>
</feature>
<keyword evidence="3" id="KW-1185">Reference proteome</keyword>
<keyword evidence="1" id="KW-0812">Transmembrane</keyword>
<dbReference type="Proteomes" id="UP000247892">
    <property type="component" value="Unassembled WGS sequence"/>
</dbReference>
<organism evidence="2 3">
    <name type="scientific">Prauserella flavalba</name>
    <dbReference type="NCBI Taxonomy" id="1477506"/>
    <lineage>
        <taxon>Bacteria</taxon>
        <taxon>Bacillati</taxon>
        <taxon>Actinomycetota</taxon>
        <taxon>Actinomycetes</taxon>
        <taxon>Pseudonocardiales</taxon>
        <taxon>Pseudonocardiaceae</taxon>
        <taxon>Prauserella</taxon>
    </lineage>
</organism>
<feature type="transmembrane region" description="Helical" evidence="1">
    <location>
        <begin position="6"/>
        <end position="27"/>
    </location>
</feature>
<feature type="transmembrane region" description="Helical" evidence="1">
    <location>
        <begin position="47"/>
        <end position="71"/>
    </location>
</feature>